<proteinExistence type="predicted"/>
<dbReference type="InterPro" id="IPR028027">
    <property type="entry name" value="SPMAP1"/>
</dbReference>
<feature type="region of interest" description="Disordered" evidence="1">
    <location>
        <begin position="130"/>
        <end position="150"/>
    </location>
</feature>
<dbReference type="eggNOG" id="ENOG502SQQP">
    <property type="taxonomic scope" value="Eukaryota"/>
</dbReference>
<dbReference type="Proteomes" id="UP000007875">
    <property type="component" value="Unassembled WGS sequence"/>
</dbReference>
<dbReference type="HOGENOM" id="CLU_107625_0_0_1"/>
<feature type="region of interest" description="Disordered" evidence="1">
    <location>
        <begin position="1"/>
        <end position="30"/>
    </location>
</feature>
<evidence type="ECO:0000313" key="3">
    <source>
        <dbReference type="Proteomes" id="UP000007875"/>
    </source>
</evidence>
<dbReference type="AlphaFoldDB" id="H2ZF75"/>
<accession>H2ZF75</accession>
<dbReference type="Pfam" id="PF15075">
    <property type="entry name" value="SPMAP1-like"/>
    <property type="match status" value="2"/>
</dbReference>
<protein>
    <submittedName>
        <fullName evidence="2">Uncharacterized protein</fullName>
    </submittedName>
</protein>
<dbReference type="Ensembl" id="ENSCSAVT00000016422.1">
    <property type="protein sequence ID" value="ENSCSAVP00000016241.1"/>
    <property type="gene ID" value="ENSCSAVG00000009557.1"/>
</dbReference>
<dbReference type="InParanoid" id="H2ZF75"/>
<evidence type="ECO:0000313" key="2">
    <source>
        <dbReference type="Ensembl" id="ENSCSAVP00000016241.1"/>
    </source>
</evidence>
<feature type="compositionally biased region" description="Polar residues" evidence="1">
    <location>
        <begin position="11"/>
        <end position="25"/>
    </location>
</feature>
<reference evidence="3" key="1">
    <citation type="submission" date="2003-08" db="EMBL/GenBank/DDBJ databases">
        <authorList>
            <person name="Birren B."/>
            <person name="Nusbaum C."/>
            <person name="Abebe A."/>
            <person name="Abouelleil A."/>
            <person name="Adekoya E."/>
            <person name="Ait-zahra M."/>
            <person name="Allen N."/>
            <person name="Allen T."/>
            <person name="An P."/>
            <person name="Anderson M."/>
            <person name="Anderson S."/>
            <person name="Arachchi H."/>
            <person name="Armbruster J."/>
            <person name="Bachantsang P."/>
            <person name="Baldwin J."/>
            <person name="Barry A."/>
            <person name="Bayul T."/>
            <person name="Blitshsteyn B."/>
            <person name="Bloom T."/>
            <person name="Blye J."/>
            <person name="Boguslavskiy L."/>
            <person name="Borowsky M."/>
            <person name="Boukhgalter B."/>
            <person name="Brunache A."/>
            <person name="Butler J."/>
            <person name="Calixte N."/>
            <person name="Calvo S."/>
            <person name="Camarata J."/>
            <person name="Campo K."/>
            <person name="Chang J."/>
            <person name="Cheshatsang Y."/>
            <person name="Citroen M."/>
            <person name="Collymore A."/>
            <person name="Considine T."/>
            <person name="Cook A."/>
            <person name="Cooke P."/>
            <person name="Corum B."/>
            <person name="Cuomo C."/>
            <person name="David R."/>
            <person name="Dawoe T."/>
            <person name="Degray S."/>
            <person name="Dodge S."/>
            <person name="Dooley K."/>
            <person name="Dorje P."/>
            <person name="Dorjee K."/>
            <person name="Dorris L."/>
            <person name="Duffey N."/>
            <person name="Dupes A."/>
            <person name="Elkins T."/>
            <person name="Engels R."/>
            <person name="Erickson J."/>
            <person name="Farina A."/>
            <person name="Faro S."/>
            <person name="Ferreira P."/>
            <person name="Fischer H."/>
            <person name="Fitzgerald M."/>
            <person name="Foley K."/>
            <person name="Gage D."/>
            <person name="Galagan J."/>
            <person name="Gearin G."/>
            <person name="Gnerre S."/>
            <person name="Gnirke A."/>
            <person name="Goyette A."/>
            <person name="Graham J."/>
            <person name="Grandbois E."/>
            <person name="Gyaltsen K."/>
            <person name="Hafez N."/>
            <person name="Hagopian D."/>
            <person name="Hagos B."/>
            <person name="Hall J."/>
            <person name="Hatcher B."/>
            <person name="Heller A."/>
            <person name="Higgins H."/>
            <person name="Honan T."/>
            <person name="Horn A."/>
            <person name="Houde N."/>
            <person name="Hughes L."/>
            <person name="Hulme W."/>
            <person name="Husby E."/>
            <person name="Iliev I."/>
            <person name="Jaffe D."/>
            <person name="Jones C."/>
            <person name="Kamal M."/>
            <person name="Kamat A."/>
            <person name="Kamvysselis M."/>
            <person name="Karlsson E."/>
            <person name="Kells C."/>
            <person name="Kieu A."/>
            <person name="Kisner P."/>
            <person name="Kodira C."/>
            <person name="Kulbokas E."/>
            <person name="Labutti K."/>
            <person name="Lama D."/>
            <person name="Landers T."/>
            <person name="Leger J."/>
            <person name="Levine S."/>
            <person name="Lewis D."/>
            <person name="Lewis T."/>
            <person name="Lindblad-toh K."/>
            <person name="Liu X."/>
            <person name="Lokyitsang T."/>
            <person name="Lokyitsang Y."/>
            <person name="Lucien O."/>
            <person name="Lui A."/>
            <person name="Ma L.J."/>
            <person name="Mabbitt R."/>
            <person name="Macdonald J."/>
            <person name="Maclean C."/>
            <person name="Major J."/>
            <person name="Manning J."/>
            <person name="Marabella R."/>
            <person name="Maru K."/>
            <person name="Matthews C."/>
            <person name="Mauceli E."/>
            <person name="Mccarthy M."/>
            <person name="Mcdonough S."/>
            <person name="Mcghee T."/>
            <person name="Meldrim J."/>
            <person name="Meneus L."/>
            <person name="Mesirov J."/>
            <person name="Mihalev A."/>
            <person name="Mihova T."/>
            <person name="Mikkelsen T."/>
            <person name="Mlenga V."/>
            <person name="Moru K."/>
            <person name="Mozes J."/>
            <person name="Mulrain L."/>
            <person name="Munson G."/>
            <person name="Naylor J."/>
            <person name="Newes C."/>
            <person name="Nguyen C."/>
            <person name="Nguyen N."/>
            <person name="Nguyen T."/>
            <person name="Nicol R."/>
            <person name="Nielsen C."/>
            <person name="Nizzari M."/>
            <person name="Norbu C."/>
            <person name="Norbu N."/>
            <person name="O'donnell P."/>
            <person name="Okoawo O."/>
            <person name="O'leary S."/>
            <person name="Omotosho B."/>
            <person name="O'neill K."/>
            <person name="Osman S."/>
            <person name="Parker S."/>
            <person name="Perrin D."/>
            <person name="Phunkhang P."/>
            <person name="Piqani B."/>
            <person name="Purcell S."/>
            <person name="Rachupka T."/>
            <person name="Ramasamy U."/>
            <person name="Rameau R."/>
            <person name="Ray V."/>
            <person name="Raymond C."/>
            <person name="Retta R."/>
            <person name="Richardson S."/>
            <person name="Rise C."/>
            <person name="Rodriguez J."/>
            <person name="Rogers J."/>
            <person name="Rogov P."/>
            <person name="Rutman M."/>
            <person name="Schupbach R."/>
            <person name="Seaman C."/>
            <person name="Settipalli S."/>
            <person name="Sharpe T."/>
            <person name="Sheridan J."/>
            <person name="Sherpa N."/>
            <person name="Shi J."/>
            <person name="Smirnov S."/>
            <person name="Smith C."/>
            <person name="Sougnez C."/>
            <person name="Spencer B."/>
            <person name="Stalker J."/>
            <person name="Stange-thomann N."/>
            <person name="Stavropoulos S."/>
            <person name="Stetson K."/>
            <person name="Stone C."/>
            <person name="Stone S."/>
            <person name="Stubbs M."/>
            <person name="Talamas J."/>
            <person name="Tchuinga P."/>
            <person name="Tenzing P."/>
            <person name="Tesfaye S."/>
            <person name="Theodore J."/>
            <person name="Thoulutsang Y."/>
            <person name="Topham K."/>
            <person name="Towey S."/>
            <person name="Tsamla T."/>
            <person name="Tsomo N."/>
            <person name="Vallee D."/>
            <person name="Vassiliev H."/>
            <person name="Venkataraman V."/>
            <person name="Vinson J."/>
            <person name="Vo A."/>
            <person name="Wade C."/>
            <person name="Wang S."/>
            <person name="Wangchuk T."/>
            <person name="Wangdi T."/>
            <person name="Whittaker C."/>
            <person name="Wilkinson J."/>
            <person name="Wu Y."/>
            <person name="Wyman D."/>
            <person name="Yadav S."/>
            <person name="Yang S."/>
            <person name="Yang X."/>
            <person name="Yeager S."/>
            <person name="Yee E."/>
            <person name="Young G."/>
            <person name="Zainoun J."/>
            <person name="Zembeck L."/>
            <person name="Zimmer A."/>
            <person name="Zody M."/>
            <person name="Lander E."/>
        </authorList>
    </citation>
    <scope>NUCLEOTIDE SEQUENCE [LARGE SCALE GENOMIC DNA]</scope>
</reference>
<reference evidence="2" key="2">
    <citation type="submission" date="2025-08" db="UniProtKB">
        <authorList>
            <consortium name="Ensembl"/>
        </authorList>
    </citation>
    <scope>IDENTIFICATION</scope>
</reference>
<organism evidence="2 3">
    <name type="scientific">Ciona savignyi</name>
    <name type="common">Pacific transparent sea squirt</name>
    <dbReference type="NCBI Taxonomy" id="51511"/>
    <lineage>
        <taxon>Eukaryota</taxon>
        <taxon>Metazoa</taxon>
        <taxon>Chordata</taxon>
        <taxon>Tunicata</taxon>
        <taxon>Ascidiacea</taxon>
        <taxon>Phlebobranchia</taxon>
        <taxon>Cionidae</taxon>
        <taxon>Ciona</taxon>
    </lineage>
</organism>
<evidence type="ECO:0000256" key="1">
    <source>
        <dbReference type="SAM" id="MobiDB-lite"/>
    </source>
</evidence>
<sequence>MNAVERVYNSRVRTSSLDSPRQLSSPARHPHLTCYSPLKVRDSIPDLHPLPPISIQRNREREYVLDAIKSDVFFNSPYHRPRRTSIIRPYNAMNDRHSAGYFRSPVVKETVTRTLSAQPQRTIIPPEKRGLHRMSARRRSIPTPPASRLQEQERNFVLDNVKTERLRNKQNPIIPEYNAVVDPYTRRYFRHKLVQNVLRKTTYTPHRLYPTITFYAPTKNDMVV</sequence>
<feature type="compositionally biased region" description="Basic residues" evidence="1">
    <location>
        <begin position="130"/>
        <end position="140"/>
    </location>
</feature>
<dbReference type="GeneTree" id="ENSGT00390000004450"/>
<dbReference type="OMA" id="NDRHSAG"/>
<keyword evidence="3" id="KW-1185">Reference proteome</keyword>
<reference evidence="2" key="3">
    <citation type="submission" date="2025-09" db="UniProtKB">
        <authorList>
            <consortium name="Ensembl"/>
        </authorList>
    </citation>
    <scope>IDENTIFICATION</scope>
</reference>
<dbReference type="PANTHER" id="PTHR34221:SF1">
    <property type="match status" value="1"/>
</dbReference>
<dbReference type="PANTHER" id="PTHR34221">
    <property type="entry name" value="HYPOTHETICAL PROTEIN LOC691189"/>
    <property type="match status" value="1"/>
</dbReference>
<name>H2ZF75_CIOSA</name>